<dbReference type="Proteomes" id="UP000530234">
    <property type="component" value="Unassembled WGS sequence"/>
</dbReference>
<keyword evidence="3" id="KW-1185">Reference proteome</keyword>
<dbReference type="AlphaFoldDB" id="A0A7W3T4A7"/>
<name>A0A7W3T4A7_9ACTN</name>
<gene>
    <name evidence="2" type="ORF">FOE67_14365</name>
</gene>
<dbReference type="RefSeq" id="WP_182664330.1">
    <property type="nucleotide sequence ID" value="NZ_VKHS01000326.1"/>
</dbReference>
<proteinExistence type="predicted"/>
<evidence type="ECO:0000256" key="1">
    <source>
        <dbReference type="SAM" id="Phobius"/>
    </source>
</evidence>
<accession>A0A7W3T4A7</accession>
<keyword evidence="1" id="KW-0472">Membrane</keyword>
<protein>
    <submittedName>
        <fullName evidence="2">Uncharacterized protein</fullName>
    </submittedName>
</protein>
<dbReference type="EMBL" id="VKHS01000326">
    <property type="protein sequence ID" value="MBB0230667.1"/>
    <property type="molecule type" value="Genomic_DNA"/>
</dbReference>
<feature type="transmembrane region" description="Helical" evidence="1">
    <location>
        <begin position="6"/>
        <end position="29"/>
    </location>
</feature>
<keyword evidence="1" id="KW-1133">Transmembrane helix</keyword>
<evidence type="ECO:0000313" key="2">
    <source>
        <dbReference type="EMBL" id="MBB0230667.1"/>
    </source>
</evidence>
<comment type="caution">
    <text evidence="2">The sequence shown here is derived from an EMBL/GenBank/DDBJ whole genome shotgun (WGS) entry which is preliminary data.</text>
</comment>
<reference evidence="3" key="1">
    <citation type="submission" date="2019-10" db="EMBL/GenBank/DDBJ databases">
        <title>Streptomyces sp. nov., a novel actinobacterium isolated from alkaline environment.</title>
        <authorList>
            <person name="Golinska P."/>
        </authorList>
    </citation>
    <scope>NUCLEOTIDE SEQUENCE [LARGE SCALE GENOMIC DNA]</scope>
    <source>
        <strain evidence="3">DSM 42108</strain>
    </source>
</reference>
<evidence type="ECO:0000313" key="3">
    <source>
        <dbReference type="Proteomes" id="UP000530234"/>
    </source>
</evidence>
<sequence>MNTVLIVLGVIFLVIVAVVAAGVVFAVTIRLRQNRQLDRQAAEQQDYPEWAAEHDLTYDPEDPVLQNAGLGQVMPFRDFNGPGVLFRTNHVFHGEFVGRPGYLLGLALFADPRPGAKPSATYTVALARLDPPAPELALGQGKRGKRRDAGSVRTGDAAFDARFVVTAADQRAALDLLQAPLMTWLSEQPRQGMPSMHLNGGWACCYLRGPFLIERAERVRDQLERLLASRDGQASA</sequence>
<keyword evidence="1" id="KW-0812">Transmembrane</keyword>
<organism evidence="2 3">
    <name type="scientific">Streptomyces calidiresistens</name>
    <dbReference type="NCBI Taxonomy" id="1485586"/>
    <lineage>
        <taxon>Bacteria</taxon>
        <taxon>Bacillati</taxon>
        <taxon>Actinomycetota</taxon>
        <taxon>Actinomycetes</taxon>
        <taxon>Kitasatosporales</taxon>
        <taxon>Streptomycetaceae</taxon>
        <taxon>Streptomyces</taxon>
    </lineage>
</organism>